<dbReference type="InterPro" id="IPR029058">
    <property type="entry name" value="AB_hydrolase_fold"/>
</dbReference>
<dbReference type="GO" id="GO:0016787">
    <property type="term" value="F:hydrolase activity"/>
    <property type="evidence" value="ECO:0007669"/>
    <property type="project" value="UniProtKB-KW"/>
</dbReference>
<dbReference type="PRINTS" id="PR00412">
    <property type="entry name" value="EPOXHYDRLASE"/>
</dbReference>
<feature type="compositionally biased region" description="Basic and acidic residues" evidence="1">
    <location>
        <begin position="292"/>
        <end position="305"/>
    </location>
</feature>
<name>A0ABX3YD97_9ACTN</name>
<accession>A0ABX3YD97</accession>
<feature type="domain" description="AB hydrolase-1" evidence="2">
    <location>
        <begin position="26"/>
        <end position="239"/>
    </location>
</feature>
<evidence type="ECO:0000259" key="2">
    <source>
        <dbReference type="Pfam" id="PF00561"/>
    </source>
</evidence>
<dbReference type="InterPro" id="IPR000639">
    <property type="entry name" value="Epox_hydrolase-like"/>
</dbReference>
<dbReference type="SUPFAM" id="SSF53474">
    <property type="entry name" value="alpha/beta-Hydrolases"/>
    <property type="match status" value="1"/>
</dbReference>
<comment type="caution">
    <text evidence="3">The sequence shown here is derived from an EMBL/GenBank/DDBJ whole genome shotgun (WGS) entry which is preliminary data.</text>
</comment>
<dbReference type="PRINTS" id="PR00111">
    <property type="entry name" value="ABHYDROLASE"/>
</dbReference>
<proteinExistence type="predicted"/>
<evidence type="ECO:0000313" key="4">
    <source>
        <dbReference type="Proteomes" id="UP000194266"/>
    </source>
</evidence>
<dbReference type="EMBL" id="MRYD01000247">
    <property type="protein sequence ID" value="OSZ56869.1"/>
    <property type="molecule type" value="Genomic_DNA"/>
</dbReference>
<feature type="region of interest" description="Disordered" evidence="1">
    <location>
        <begin position="282"/>
        <end position="305"/>
    </location>
</feature>
<dbReference type="PANTHER" id="PTHR43798:SF33">
    <property type="entry name" value="HYDROLASE, PUTATIVE (AFU_ORTHOLOGUE AFUA_2G14860)-RELATED"/>
    <property type="match status" value="1"/>
</dbReference>
<organism evidence="3 4">
    <name type="scientific">Streptomyces pharetrae CZA14</name>
    <dbReference type="NCBI Taxonomy" id="1144883"/>
    <lineage>
        <taxon>Bacteria</taxon>
        <taxon>Bacillati</taxon>
        <taxon>Actinomycetota</taxon>
        <taxon>Actinomycetes</taxon>
        <taxon>Kitasatosporales</taxon>
        <taxon>Streptomycetaceae</taxon>
        <taxon>Streptomyces</taxon>
    </lineage>
</organism>
<gene>
    <name evidence="3" type="ORF">OQI_30590</name>
</gene>
<sequence length="305" mass="34127">MFDGFQEEQIDTGEASVFVRFGGEGPPVVLLHGHPRTSSTWHRVAPRLVEAGHTVVCPDLRGYGRSRGPRFTEDHVGYSKRAVAGDVVAVMKHLGHRRFALAGHDRGGSVALRLTLDHPEAVSRAAFLDCLPLTEHLSRITVEFATQWWHWFFFAQPGIPERVITADPDSWYRGDADAMGSENYDEWRQATRDPDVVRAMLEDYRAGLTVDRRHEEADWDAGKRITCPTLVLWSLQDDLEDLYGDPVAVWRRWATDVRGHGIDSGHHVAEQAPAELARALTDFLQPAPGDSDSDRCSPGREDDDG</sequence>
<dbReference type="InterPro" id="IPR000073">
    <property type="entry name" value="AB_hydrolase_1"/>
</dbReference>
<reference evidence="3 4" key="1">
    <citation type="submission" date="2016-12" db="EMBL/GenBank/DDBJ databases">
        <title>Genome Mining:The Detection of Biosynthetic Gene Clusters to Aid in the Expression of Curamycin A produced by Streptomyces sp. strain CZA14.</title>
        <authorList>
            <person name="Durrell K.A."/>
            <person name="Kirby B.M."/>
            <person name="Khan W."/>
            <person name="Mthethwa T."/>
            <person name="Le Roes-Hill M."/>
        </authorList>
    </citation>
    <scope>NUCLEOTIDE SEQUENCE [LARGE SCALE GENOMIC DNA]</scope>
    <source>
        <strain evidence="3 4">CZA14</strain>
    </source>
</reference>
<evidence type="ECO:0000256" key="1">
    <source>
        <dbReference type="SAM" id="MobiDB-lite"/>
    </source>
</evidence>
<dbReference type="Proteomes" id="UP000194266">
    <property type="component" value="Unassembled WGS sequence"/>
</dbReference>
<keyword evidence="3" id="KW-0378">Hydrolase</keyword>
<dbReference type="PANTHER" id="PTHR43798">
    <property type="entry name" value="MONOACYLGLYCEROL LIPASE"/>
    <property type="match status" value="1"/>
</dbReference>
<dbReference type="InterPro" id="IPR050266">
    <property type="entry name" value="AB_hydrolase_sf"/>
</dbReference>
<keyword evidence="4" id="KW-1185">Reference proteome</keyword>
<protein>
    <submittedName>
        <fullName evidence="3">Alpha/beta hydrolase</fullName>
    </submittedName>
</protein>
<dbReference type="Gene3D" id="3.40.50.1820">
    <property type="entry name" value="alpha/beta hydrolase"/>
    <property type="match status" value="1"/>
</dbReference>
<dbReference type="Pfam" id="PF00561">
    <property type="entry name" value="Abhydrolase_1"/>
    <property type="match status" value="1"/>
</dbReference>
<dbReference type="RefSeq" id="WP_086172475.1">
    <property type="nucleotide sequence ID" value="NZ_MRYD01000247.1"/>
</dbReference>
<evidence type="ECO:0000313" key="3">
    <source>
        <dbReference type="EMBL" id="OSZ56869.1"/>
    </source>
</evidence>